<evidence type="ECO:0000313" key="1">
    <source>
        <dbReference type="EMBL" id="OBZ65423.1"/>
    </source>
</evidence>
<protein>
    <submittedName>
        <fullName evidence="1">Uncharacterized protein</fullName>
    </submittedName>
</protein>
<name>A0A1C7LL24_GRIFR</name>
<proteinExistence type="predicted"/>
<reference evidence="1 2" key="1">
    <citation type="submission" date="2016-03" db="EMBL/GenBank/DDBJ databases">
        <title>Whole genome sequencing of Grifola frondosa 9006-11.</title>
        <authorList>
            <person name="Min B."/>
            <person name="Park H."/>
            <person name="Kim J.-G."/>
            <person name="Cho H."/>
            <person name="Oh Y.-L."/>
            <person name="Kong W.-S."/>
            <person name="Choi I.-G."/>
        </authorList>
    </citation>
    <scope>NUCLEOTIDE SEQUENCE [LARGE SCALE GENOMIC DNA]</scope>
    <source>
        <strain evidence="1 2">9006-11</strain>
    </source>
</reference>
<comment type="caution">
    <text evidence="1">The sequence shown here is derived from an EMBL/GenBank/DDBJ whole genome shotgun (WGS) entry which is preliminary data.</text>
</comment>
<keyword evidence="2" id="KW-1185">Reference proteome</keyword>
<dbReference type="Proteomes" id="UP000092993">
    <property type="component" value="Unassembled WGS sequence"/>
</dbReference>
<gene>
    <name evidence="1" type="ORF">A0H81_14623</name>
</gene>
<sequence>MQWLYCNEYVDIRVFLDGLTVRSCVGIGAFTFKRNSFHGVILSPYLPRTYNCSLSIGSPVFRSGLVLSAKDPVLGVICLNSNIYSAKMPHTVVLANTRDRYSG</sequence>
<organism evidence="1 2">
    <name type="scientific">Grifola frondosa</name>
    <name type="common">Maitake</name>
    <name type="synonym">Polyporus frondosus</name>
    <dbReference type="NCBI Taxonomy" id="5627"/>
    <lineage>
        <taxon>Eukaryota</taxon>
        <taxon>Fungi</taxon>
        <taxon>Dikarya</taxon>
        <taxon>Basidiomycota</taxon>
        <taxon>Agaricomycotina</taxon>
        <taxon>Agaricomycetes</taxon>
        <taxon>Polyporales</taxon>
        <taxon>Grifolaceae</taxon>
        <taxon>Grifola</taxon>
    </lineage>
</organism>
<dbReference type="EMBL" id="LUGG01000044">
    <property type="protein sequence ID" value="OBZ65423.1"/>
    <property type="molecule type" value="Genomic_DNA"/>
</dbReference>
<accession>A0A1C7LL24</accession>
<evidence type="ECO:0000313" key="2">
    <source>
        <dbReference type="Proteomes" id="UP000092993"/>
    </source>
</evidence>
<dbReference type="AlphaFoldDB" id="A0A1C7LL24"/>